<dbReference type="OrthoDB" id="125546at2759"/>
<comment type="caution">
    <text evidence="3">The sequence shown here is derived from an EMBL/GenBank/DDBJ whole genome shotgun (WGS) entry which is preliminary data.</text>
</comment>
<dbReference type="InterPro" id="IPR026898">
    <property type="entry name" value="PrsW"/>
</dbReference>
<dbReference type="PANTHER" id="PTHR15907">
    <property type="entry name" value="DUF614 FAMILY PROTEIN-RELATED"/>
    <property type="match status" value="1"/>
</dbReference>
<dbReference type="Proteomes" id="UP000237271">
    <property type="component" value="Unassembled WGS sequence"/>
</dbReference>
<organism evidence="3 4">
    <name type="scientific">Phytophthora palmivora</name>
    <dbReference type="NCBI Taxonomy" id="4796"/>
    <lineage>
        <taxon>Eukaryota</taxon>
        <taxon>Sar</taxon>
        <taxon>Stramenopiles</taxon>
        <taxon>Oomycota</taxon>
        <taxon>Peronosporomycetes</taxon>
        <taxon>Peronosporales</taxon>
        <taxon>Peronosporaceae</taxon>
        <taxon>Phytophthora</taxon>
    </lineage>
</organism>
<gene>
    <name evidence="3" type="ORF">PHPALM_3716</name>
</gene>
<dbReference type="InterPro" id="IPR006461">
    <property type="entry name" value="PLAC_motif_containing"/>
</dbReference>
<name>A0A2P4YLP7_9STRA</name>
<evidence type="ECO:0000256" key="1">
    <source>
        <dbReference type="SAM" id="MobiDB-lite"/>
    </source>
</evidence>
<feature type="transmembrane region" description="Helical" evidence="2">
    <location>
        <begin position="73"/>
        <end position="96"/>
    </location>
</feature>
<reference evidence="3 4" key="1">
    <citation type="journal article" date="2017" name="Genome Biol. Evol.">
        <title>Phytophthora megakarya and P. palmivora, closely related causal agents of cacao black pod rot, underwent increases in genome sizes and gene numbers by different mechanisms.</title>
        <authorList>
            <person name="Ali S.S."/>
            <person name="Shao J."/>
            <person name="Lary D.J."/>
            <person name="Kronmiller B."/>
            <person name="Shen D."/>
            <person name="Strem M.D."/>
            <person name="Amoako-Attah I."/>
            <person name="Akrofi A.Y."/>
            <person name="Begoude B.A."/>
            <person name="Ten Hoopen G.M."/>
            <person name="Coulibaly K."/>
            <person name="Kebe B.I."/>
            <person name="Melnick R.L."/>
            <person name="Guiltinan M.J."/>
            <person name="Tyler B.M."/>
            <person name="Meinhardt L.W."/>
            <person name="Bailey B.A."/>
        </authorList>
    </citation>
    <scope>NUCLEOTIDE SEQUENCE [LARGE SCALE GENOMIC DNA]</scope>
    <source>
        <strain evidence="4">sbr112.9</strain>
    </source>
</reference>
<feature type="compositionally biased region" description="Basic and acidic residues" evidence="1">
    <location>
        <begin position="403"/>
        <end position="421"/>
    </location>
</feature>
<feature type="transmembrane region" description="Helical" evidence="2">
    <location>
        <begin position="12"/>
        <end position="29"/>
    </location>
</feature>
<proteinExistence type="predicted"/>
<feature type="transmembrane region" description="Helical" evidence="2">
    <location>
        <begin position="326"/>
        <end position="347"/>
    </location>
</feature>
<feature type="transmembrane region" description="Helical" evidence="2">
    <location>
        <begin position="506"/>
        <end position="525"/>
    </location>
</feature>
<dbReference type="AlphaFoldDB" id="A0A2P4YLP7"/>
<dbReference type="Pfam" id="PF13367">
    <property type="entry name" value="PrsW-protease"/>
    <property type="match status" value="1"/>
</dbReference>
<evidence type="ECO:0000256" key="2">
    <source>
        <dbReference type="SAM" id="Phobius"/>
    </source>
</evidence>
<dbReference type="EMBL" id="NCKW01001925">
    <property type="protein sequence ID" value="POM78726.1"/>
    <property type="molecule type" value="Genomic_DNA"/>
</dbReference>
<keyword evidence="2 3" id="KW-0812">Transmembrane</keyword>
<feature type="transmembrane region" description="Helical" evidence="2">
    <location>
        <begin position="482"/>
        <end position="500"/>
    </location>
</feature>
<sequence>MTLLATLQRYSSRQYAMALLVFSLFLAIIGQIQVLPVLFVLSLPVFLFFHWVFRQQQHHGVTDREIEQLFRTFLGGAFIITALAMVGQMTLGPLLAALCFFDQRDSIETQLRKYFNGSGDGRAAPAHGMKLGKILMSLKVDKTLGYFLFLFGLAFIVAALVEEFLKYWVVQGTCCCRSPRSGCCIRNLFCCKSKNGSVPAFSVLKQRQQRHGALGFSVMENTAYSLMAATFRDKIETAIIRSISSTPLHCICGGITGVRMAERLLAHRQGGSEQRGTNAAKADLGRWRTKISIIFPAVLVHGTFDMLLFLVMALVTKKMENAHRTFYQVVLPTALCSVVILGSFVYLRRKLHAMENKMNETRYMHVAVDLESGQRIGAVNGGFSDEMDFFGNDNDDDDSEDESFVRESANRKFEPPTKEADVTVNIGDSDSQGADSNGIVTGRWKTGLFGFTDSMVPNGVMSCCCPGLVVAQISARLGLMPFYHVLGIFGGLYLLAIIAVSTHSGFFDFLFWLCAVISALCLMRLRWRIRTLFSIPGSHAEDAAFSFCCGCCSIAQMASHVESYEPGAFTFAPRSTLQGYSFN</sequence>
<evidence type="ECO:0000313" key="3">
    <source>
        <dbReference type="EMBL" id="POM78726.1"/>
    </source>
</evidence>
<accession>A0A2P4YLP7</accession>
<evidence type="ECO:0000313" key="4">
    <source>
        <dbReference type="Proteomes" id="UP000237271"/>
    </source>
</evidence>
<feature type="transmembrane region" description="Helical" evidence="2">
    <location>
        <begin position="143"/>
        <end position="161"/>
    </location>
</feature>
<protein>
    <submittedName>
        <fullName evidence="3">Transmembrane protein</fullName>
    </submittedName>
</protein>
<keyword evidence="4" id="KW-1185">Reference proteome</keyword>
<feature type="region of interest" description="Disordered" evidence="1">
    <location>
        <begin position="390"/>
        <end position="427"/>
    </location>
</feature>
<feature type="compositionally biased region" description="Acidic residues" evidence="1">
    <location>
        <begin position="390"/>
        <end position="402"/>
    </location>
</feature>
<feature type="transmembrane region" description="Helical" evidence="2">
    <location>
        <begin position="291"/>
        <end position="314"/>
    </location>
</feature>
<dbReference type="GO" id="GO:0008233">
    <property type="term" value="F:peptidase activity"/>
    <property type="evidence" value="ECO:0007669"/>
    <property type="project" value="InterPro"/>
</dbReference>
<keyword evidence="2" id="KW-0472">Membrane</keyword>
<dbReference type="Pfam" id="PF04749">
    <property type="entry name" value="PLAC8"/>
    <property type="match status" value="1"/>
</dbReference>
<dbReference type="NCBIfam" id="TIGR01571">
    <property type="entry name" value="A_thal_Cys_rich"/>
    <property type="match status" value="1"/>
</dbReference>
<keyword evidence="2" id="KW-1133">Transmembrane helix</keyword>